<proteinExistence type="predicted"/>
<dbReference type="GeneID" id="33057514"/>
<dbReference type="EMBL" id="CR925678">
    <property type="protein sequence ID" value="CAI26790.1"/>
    <property type="molecule type" value="Genomic_DNA"/>
</dbReference>
<dbReference type="HOGENOM" id="CLU_905327_0_0_5"/>
<evidence type="ECO:0000256" key="2">
    <source>
        <dbReference type="SAM" id="Phobius"/>
    </source>
</evidence>
<evidence type="ECO:0000313" key="3">
    <source>
        <dbReference type="EMBL" id="CAI26790.1"/>
    </source>
</evidence>
<name>A0A0H3M5N1_EHRRW</name>
<keyword evidence="2" id="KW-0812">Transmembrane</keyword>
<keyword evidence="2" id="KW-0472">Membrane</keyword>
<organism evidence="3 4">
    <name type="scientific">Ehrlichia ruminantium (strain Welgevonden)</name>
    <dbReference type="NCBI Taxonomy" id="254945"/>
    <lineage>
        <taxon>Bacteria</taxon>
        <taxon>Pseudomonadati</taxon>
        <taxon>Pseudomonadota</taxon>
        <taxon>Alphaproteobacteria</taxon>
        <taxon>Rickettsiales</taxon>
        <taxon>Anaplasmataceae</taxon>
        <taxon>Ehrlichia</taxon>
    </lineage>
</organism>
<feature type="compositionally biased region" description="Polar residues" evidence="1">
    <location>
        <begin position="315"/>
        <end position="331"/>
    </location>
</feature>
<feature type="region of interest" description="Disordered" evidence="1">
    <location>
        <begin position="287"/>
        <end position="331"/>
    </location>
</feature>
<reference evidence="3 4" key="1">
    <citation type="journal article" date="2006" name="J. Bacteriol.">
        <title>Comparative genomic analysis of three strains of Ehrlichia ruminantium reveals an active process of genome size plasticity.</title>
        <authorList>
            <person name="Frutos R."/>
            <person name="Viari A."/>
            <person name="Ferraz C."/>
            <person name="Morgat A."/>
            <person name="Eychenie S."/>
            <person name="Kandassami Y."/>
            <person name="Chantal I."/>
            <person name="Bensaid A."/>
            <person name="Coissac E."/>
            <person name="Vachiery N."/>
            <person name="Demaille J."/>
            <person name="Martinez D."/>
        </authorList>
    </citation>
    <scope>NUCLEOTIDE SEQUENCE [LARGE SCALE GENOMIC DNA]</scope>
    <source>
        <strain evidence="3 4">Welgevonden</strain>
    </source>
</reference>
<feature type="transmembrane region" description="Helical" evidence="2">
    <location>
        <begin position="261"/>
        <end position="279"/>
    </location>
</feature>
<keyword evidence="4" id="KW-1185">Reference proteome</keyword>
<protein>
    <submittedName>
        <fullName evidence="3">Uncharacterized protein</fullName>
    </submittedName>
</protein>
<dbReference type="KEGG" id="erw:ERWE_CDS_02960"/>
<dbReference type="RefSeq" id="WP_011154972.1">
    <property type="nucleotide sequence ID" value="NC_005295.2"/>
</dbReference>
<feature type="transmembrane region" description="Helical" evidence="2">
    <location>
        <begin position="231"/>
        <end position="255"/>
    </location>
</feature>
<sequence>MFYSERDIKSIYPDTSSPSIEYILSLMNKSNEQLDELFKTLKLQYIQHKQSKLEESGKTPEEIQQYFSTPEFATEADVNAQQMLKNEIVRTLSDSTHIGEKVKILTSCIRKLPEEKKLLILKGIYKLAFLQEMNQTMQDMSNKDFEALIKVIIVCSHLKTDIPPMQKQINLQEAIAAHQRETGGFSLDVISKHFEELTGIDLCNPLQSIKKKLNFGKQTDAKQHLESLDEILLQSSLSTPLVCSVFLITALTLSMPGLGGALLPLFVIGIIGKNVYAIVTHDRDKEGTIHNPFPESITHQPLTHEEPKNYAAMLEQQQSTKQSQDTPSKYK</sequence>
<dbReference type="Proteomes" id="UP000001021">
    <property type="component" value="Chromosome"/>
</dbReference>
<keyword evidence="2" id="KW-1133">Transmembrane helix</keyword>
<evidence type="ECO:0000256" key="1">
    <source>
        <dbReference type="SAM" id="MobiDB-lite"/>
    </source>
</evidence>
<dbReference type="KEGG" id="eru:Erum2900"/>
<evidence type="ECO:0000313" key="4">
    <source>
        <dbReference type="Proteomes" id="UP000001021"/>
    </source>
</evidence>
<gene>
    <name evidence="3" type="ordered locus">ERWE_CDS_02960</name>
</gene>
<dbReference type="AlphaFoldDB" id="A0A0H3M5N1"/>
<accession>A0A0H3M5N1</accession>